<proteinExistence type="predicted"/>
<feature type="region of interest" description="Disordered" evidence="1">
    <location>
        <begin position="87"/>
        <end position="120"/>
    </location>
</feature>
<evidence type="ECO:0000313" key="3">
    <source>
        <dbReference type="EMBL" id="CAE7485570.1"/>
    </source>
</evidence>
<dbReference type="EMBL" id="CAJNDS010002459">
    <property type="protein sequence ID" value="CAE7485570.1"/>
    <property type="molecule type" value="Genomic_DNA"/>
</dbReference>
<keyword evidence="4" id="KW-1185">Reference proteome</keyword>
<comment type="caution">
    <text evidence="3">The sequence shown here is derived from an EMBL/GenBank/DDBJ whole genome shotgun (WGS) entry which is preliminary data.</text>
</comment>
<evidence type="ECO:0000313" key="4">
    <source>
        <dbReference type="Proteomes" id="UP000604046"/>
    </source>
</evidence>
<dbReference type="AlphaFoldDB" id="A0A812SIV6"/>
<accession>A0A812SIV6</accession>
<reference evidence="3" key="1">
    <citation type="submission" date="2021-02" db="EMBL/GenBank/DDBJ databases">
        <authorList>
            <person name="Dougan E. K."/>
            <person name="Rhodes N."/>
            <person name="Thang M."/>
            <person name="Chan C."/>
        </authorList>
    </citation>
    <scope>NUCLEOTIDE SEQUENCE</scope>
</reference>
<name>A0A812SIV6_9DINO</name>
<dbReference type="Proteomes" id="UP000604046">
    <property type="component" value="Unassembled WGS sequence"/>
</dbReference>
<feature type="chain" id="PRO_5032908339" evidence="2">
    <location>
        <begin position="24"/>
        <end position="207"/>
    </location>
</feature>
<gene>
    <name evidence="3" type="ORF">SNAT2548_LOCUS27244</name>
</gene>
<organism evidence="3 4">
    <name type="scientific">Symbiodinium natans</name>
    <dbReference type="NCBI Taxonomy" id="878477"/>
    <lineage>
        <taxon>Eukaryota</taxon>
        <taxon>Sar</taxon>
        <taxon>Alveolata</taxon>
        <taxon>Dinophyceae</taxon>
        <taxon>Suessiales</taxon>
        <taxon>Symbiodiniaceae</taxon>
        <taxon>Symbiodinium</taxon>
    </lineage>
</organism>
<keyword evidence="2" id="KW-0732">Signal</keyword>
<evidence type="ECO:0000256" key="1">
    <source>
        <dbReference type="SAM" id="MobiDB-lite"/>
    </source>
</evidence>
<sequence length="207" mass="22110">MSCPVRGLACLAHALIFCPALRASSWCTEGPPHMSRPRQASQSTLEISREAGHDFKEAEELPVAERPAEAACAEFAGNLEDSAVLPSAAEASPKSQDQDDGFDKELGMSPQNGEGSSCKLIGEDPVSKLRDGDTHDNCAMNLTWESSDFPCEESILKARAPTQVGEFDGCWACMTWLRKSLCGLALAAKSSQDDSNEGDGGVWTGRT</sequence>
<evidence type="ECO:0000256" key="2">
    <source>
        <dbReference type="SAM" id="SignalP"/>
    </source>
</evidence>
<feature type="signal peptide" evidence="2">
    <location>
        <begin position="1"/>
        <end position="23"/>
    </location>
</feature>
<protein>
    <submittedName>
        <fullName evidence="3">Uncharacterized protein</fullName>
    </submittedName>
</protein>